<sequence>MAPRKPNLASATGRDPGQIDNDNTAFLGVSLVDNDELAKLVSSGAVVEGQAFAPGKAVVPKPGDNRTVVFAVFFKAGLRFPCNVLLPEILRLFQVELPQLSPSALVRIAIFDWACQTAGFEPSADLFGTGTGRLVRKTFRPLCELGFWQKDGRSTAKACLLEQLAKAEAANQGEEPTAGGGGGDAEDHPEGARRKLCIRALFGYWRSKNEKFIAVKGLPKVRCPFRPVYREMIINGNSYKVLKVASWMRAHPGRTLEDYDSVHTERREDMVRFWRNHQKSDRQEAIA</sequence>
<feature type="region of interest" description="Disordered" evidence="1">
    <location>
        <begin position="170"/>
        <end position="189"/>
    </location>
</feature>
<dbReference type="EMBL" id="FQ377947">
    <property type="protein sequence ID" value="CBX24439.1"/>
    <property type="molecule type" value="Genomic_DNA"/>
</dbReference>
<evidence type="ECO:0000313" key="3">
    <source>
        <dbReference type="EMBL" id="CBX24439.1"/>
    </source>
</evidence>
<accession>G2XLG4</accession>
<dbReference type="Pfam" id="PF04195">
    <property type="entry name" value="Transposase_28"/>
    <property type="match status" value="1"/>
</dbReference>
<proteinExistence type="predicted"/>
<gene>
    <name evidence="3" type="primary">Ogl12g0089G06_2</name>
</gene>
<evidence type="ECO:0000259" key="2">
    <source>
        <dbReference type="Pfam" id="PF04195"/>
    </source>
</evidence>
<feature type="domain" description="Transposase (putative) gypsy type" evidence="2">
    <location>
        <begin position="68"/>
        <end position="127"/>
    </location>
</feature>
<protein>
    <submittedName>
        <fullName evidence="3">Hypothetical_protein</fullName>
    </submittedName>
</protein>
<evidence type="ECO:0000256" key="1">
    <source>
        <dbReference type="SAM" id="MobiDB-lite"/>
    </source>
</evidence>
<dbReference type="InterPro" id="IPR007321">
    <property type="entry name" value="Transposase_28"/>
</dbReference>
<name>G2XLG4_ORYGL</name>
<dbReference type="AlphaFoldDB" id="G2XLG4"/>
<reference evidence="3" key="1">
    <citation type="submission" date="2010-10" db="EMBL/GenBank/DDBJ databases">
        <authorList>
            <person name="Genoscope - CEA"/>
        </authorList>
    </citation>
    <scope>NUCLEOTIDE SEQUENCE</scope>
</reference>
<organism evidence="3">
    <name type="scientific">Oryza glaberrima</name>
    <name type="common">African rice</name>
    <dbReference type="NCBI Taxonomy" id="4538"/>
    <lineage>
        <taxon>Eukaryota</taxon>
        <taxon>Viridiplantae</taxon>
        <taxon>Streptophyta</taxon>
        <taxon>Embryophyta</taxon>
        <taxon>Tracheophyta</taxon>
        <taxon>Spermatophyta</taxon>
        <taxon>Magnoliopsida</taxon>
        <taxon>Liliopsida</taxon>
        <taxon>Poales</taxon>
        <taxon>Poaceae</taxon>
        <taxon>BOP clade</taxon>
        <taxon>Oryzoideae</taxon>
        <taxon>Oryzeae</taxon>
        <taxon>Oryzinae</taxon>
        <taxon>Oryza</taxon>
    </lineage>
</organism>